<proteinExistence type="predicted"/>
<keyword evidence="3" id="KW-1185">Reference proteome</keyword>
<organism evidence="2 3">
    <name type="scientific">Oceaniovalibus guishaninsula JLT2003</name>
    <dbReference type="NCBI Taxonomy" id="1231392"/>
    <lineage>
        <taxon>Bacteria</taxon>
        <taxon>Pseudomonadati</taxon>
        <taxon>Pseudomonadota</taxon>
        <taxon>Alphaproteobacteria</taxon>
        <taxon>Rhodobacterales</taxon>
        <taxon>Roseobacteraceae</taxon>
        <taxon>Oceaniovalibus</taxon>
    </lineage>
</organism>
<name>K2HB19_9RHOB</name>
<sequence>MLILGDRAFSSWSLRGWLLFHAFGLDVPVRFVSLADGSMARTLANHAPARTVPT</sequence>
<reference evidence="2 3" key="1">
    <citation type="journal article" date="2012" name="J. Bacteriol.">
        <title>Draft Genome Sequence of Oceaniovalibus guishaninsula JLT2003T.</title>
        <authorList>
            <person name="Tang K."/>
            <person name="Liu K."/>
            <person name="Jiao N."/>
        </authorList>
    </citation>
    <scope>NUCLEOTIDE SEQUENCE [LARGE SCALE GENOMIC DNA]</scope>
    <source>
        <strain evidence="2 3">JLT2003</strain>
    </source>
</reference>
<evidence type="ECO:0000313" key="3">
    <source>
        <dbReference type="Proteomes" id="UP000006765"/>
    </source>
</evidence>
<dbReference type="STRING" id="1231392.OCGS_1848"/>
<dbReference type="SUPFAM" id="SSF52833">
    <property type="entry name" value="Thioredoxin-like"/>
    <property type="match status" value="1"/>
</dbReference>
<evidence type="ECO:0000313" key="2">
    <source>
        <dbReference type="EMBL" id="EKE43867.1"/>
    </source>
</evidence>
<feature type="domain" description="GST N-terminal" evidence="1">
    <location>
        <begin position="9"/>
        <end position="54"/>
    </location>
</feature>
<dbReference type="RefSeq" id="WP_007427000.1">
    <property type="nucleotide sequence ID" value="NZ_AMGO01000046.1"/>
</dbReference>
<dbReference type="eggNOG" id="COG0625">
    <property type="taxonomic scope" value="Bacteria"/>
</dbReference>
<dbReference type="InterPro" id="IPR004045">
    <property type="entry name" value="Glutathione_S-Trfase_N"/>
</dbReference>
<dbReference type="InterPro" id="IPR036249">
    <property type="entry name" value="Thioredoxin-like_sf"/>
</dbReference>
<dbReference type="Pfam" id="PF13409">
    <property type="entry name" value="GST_N_2"/>
    <property type="match status" value="1"/>
</dbReference>
<gene>
    <name evidence="2" type="ORF">OCGS_1848</name>
</gene>
<protein>
    <recommendedName>
        <fullName evidence="1">GST N-terminal domain-containing protein</fullName>
    </recommendedName>
</protein>
<dbReference type="Proteomes" id="UP000006765">
    <property type="component" value="Unassembled WGS sequence"/>
</dbReference>
<evidence type="ECO:0000259" key="1">
    <source>
        <dbReference type="Pfam" id="PF13409"/>
    </source>
</evidence>
<dbReference type="AlphaFoldDB" id="K2HB19"/>
<dbReference type="EMBL" id="AMGO01000046">
    <property type="protein sequence ID" value="EKE43867.1"/>
    <property type="molecule type" value="Genomic_DNA"/>
</dbReference>
<accession>K2HB19</accession>
<comment type="caution">
    <text evidence="2">The sequence shown here is derived from an EMBL/GenBank/DDBJ whole genome shotgun (WGS) entry which is preliminary data.</text>
</comment>